<feature type="domain" description="Outer membrane protein beta-barrel" evidence="4">
    <location>
        <begin position="9"/>
        <end position="298"/>
    </location>
</feature>
<gene>
    <name evidence="5" type="ORF">AMST5_01413</name>
</gene>
<keyword evidence="3" id="KW-0472">Membrane</keyword>
<dbReference type="Gene3D" id="2.40.160.20">
    <property type="match status" value="1"/>
</dbReference>
<evidence type="ECO:0000313" key="5">
    <source>
        <dbReference type="EMBL" id="CAJ0861621.1"/>
    </source>
</evidence>
<dbReference type="Pfam" id="PF13505">
    <property type="entry name" value="OMP_b-brl"/>
    <property type="match status" value="1"/>
</dbReference>
<comment type="subcellular location">
    <subcellularLocation>
        <location evidence="1">Membrane</location>
    </subcellularLocation>
</comment>
<accession>A0AA48M1I2</accession>
<evidence type="ECO:0000256" key="2">
    <source>
        <dbReference type="ARBA" id="ARBA00022729"/>
    </source>
</evidence>
<evidence type="ECO:0000256" key="1">
    <source>
        <dbReference type="ARBA" id="ARBA00004370"/>
    </source>
</evidence>
<reference evidence="5" key="1">
    <citation type="submission" date="2023-07" db="EMBL/GenBank/DDBJ databases">
        <authorList>
            <person name="Pelsma A.J. K."/>
        </authorList>
    </citation>
    <scope>NUCLEOTIDE SEQUENCE</scope>
</reference>
<organism evidence="5">
    <name type="scientific">freshwater sediment metagenome</name>
    <dbReference type="NCBI Taxonomy" id="556182"/>
    <lineage>
        <taxon>unclassified sequences</taxon>
        <taxon>metagenomes</taxon>
        <taxon>ecological metagenomes</taxon>
    </lineage>
</organism>
<dbReference type="InterPro" id="IPR051692">
    <property type="entry name" value="OMP-like"/>
</dbReference>
<evidence type="ECO:0000256" key="3">
    <source>
        <dbReference type="ARBA" id="ARBA00023136"/>
    </source>
</evidence>
<dbReference type="PANTHER" id="PTHR34001">
    <property type="entry name" value="BLL7405 PROTEIN"/>
    <property type="match status" value="1"/>
</dbReference>
<dbReference type="GO" id="GO:0016020">
    <property type="term" value="C:membrane"/>
    <property type="evidence" value="ECO:0007669"/>
    <property type="project" value="UniProtKB-SubCell"/>
</dbReference>
<name>A0AA48M1I2_9ZZZZ</name>
<sequence length="310" mass="31705">MKKIALSVAALAISAGSALAADLPSRKAPPLLPPPPPPAPLWTGFYVGLNAGGTWANSNLQTLGVGPVAYTPGFPNGNALQLNAHLAAFSSAASVSGVNSGAKGGFIGGGQIGYNWQFYGSFVAGVEADIQGLAGSGGAGSVATSASVGNGSNFIGFHSFRGSIDYIGTVRGRLGWLFTPTLLLYGTGGLAYGGVTLNTTSLVYNDNLSNLGVLPASLGGVNFSNTQVGWTAGGGVEWMFMPNWSAKVEYLYYDLGSVTQNYALASSNTVLPQSALFGGQARARVNGNIVRAGLNYHFNWSAPAPVLAKY</sequence>
<dbReference type="AlphaFoldDB" id="A0AA48M1I2"/>
<dbReference type="InterPro" id="IPR027385">
    <property type="entry name" value="Beta-barrel_OMP"/>
</dbReference>
<proteinExistence type="predicted"/>
<evidence type="ECO:0000259" key="4">
    <source>
        <dbReference type="Pfam" id="PF13505"/>
    </source>
</evidence>
<dbReference type="PANTHER" id="PTHR34001:SF3">
    <property type="entry name" value="BLL7405 PROTEIN"/>
    <property type="match status" value="1"/>
</dbReference>
<keyword evidence="2" id="KW-0732">Signal</keyword>
<protein>
    <recommendedName>
        <fullName evidence="4">Outer membrane protein beta-barrel domain-containing protein</fullName>
    </recommendedName>
</protein>
<dbReference type="EMBL" id="OY288114">
    <property type="protein sequence ID" value="CAJ0861621.1"/>
    <property type="molecule type" value="Genomic_DNA"/>
</dbReference>
<dbReference type="SUPFAM" id="SSF56925">
    <property type="entry name" value="OMPA-like"/>
    <property type="match status" value="1"/>
</dbReference>
<dbReference type="InterPro" id="IPR011250">
    <property type="entry name" value="OMP/PagP_B-barrel"/>
</dbReference>